<name>I0BNG8_9BACL</name>
<gene>
    <name evidence="2" type="ORF">B2K_25055</name>
</gene>
<keyword evidence="1" id="KW-0812">Transmembrane</keyword>
<evidence type="ECO:0000313" key="2">
    <source>
        <dbReference type="EMBL" id="AFH63915.1"/>
    </source>
</evidence>
<dbReference type="EMBL" id="CP003422">
    <property type="protein sequence ID" value="AFH63915.1"/>
    <property type="molecule type" value="Genomic_DNA"/>
</dbReference>
<dbReference type="HOGENOM" id="CLU_112019_0_0_9"/>
<dbReference type="AlphaFoldDB" id="I0BNG8"/>
<sequence length="185" mass="21558">MEAMGKKIDKLSNQLTELRWDMWFQHTLFTWQWWMLVFACVISLGALLLLIDRKQSLRMAAYLGIIYILNKNLDDVATALDWYDYRMQLEPIIPTMLPANLFFIPMGLTLVYQFFSSWKRFLIALGAFSAGVSYVSLPLMKLAGIYMEKHWNAHLSMLSLVVMAVLAKLLIDRLSLFQARIRLIE</sequence>
<protein>
    <submittedName>
        <fullName evidence="2">Uncharacterized protein</fullName>
    </submittedName>
</protein>
<reference evidence="2 3" key="1">
    <citation type="submission" date="2013-06" db="EMBL/GenBank/DDBJ databases">
        <title>Complete genome sequence of Paenibacillus mucilaginosus K02.</title>
        <authorList>
            <person name="Xiao B."/>
            <person name="Sun L."/>
            <person name="Xiao L."/>
            <person name="Lian B."/>
        </authorList>
    </citation>
    <scope>NUCLEOTIDE SEQUENCE [LARGE SCALE GENOMIC DNA]</scope>
    <source>
        <strain evidence="2 3">K02</strain>
    </source>
</reference>
<evidence type="ECO:0000313" key="3">
    <source>
        <dbReference type="Proteomes" id="UP000007392"/>
    </source>
</evidence>
<feature type="transmembrane region" description="Helical" evidence="1">
    <location>
        <begin position="96"/>
        <end position="115"/>
    </location>
</feature>
<keyword evidence="1" id="KW-1133">Transmembrane helix</keyword>
<organism evidence="2 3">
    <name type="scientific">Paenibacillus mucilaginosus K02</name>
    <dbReference type="NCBI Taxonomy" id="997761"/>
    <lineage>
        <taxon>Bacteria</taxon>
        <taxon>Bacillati</taxon>
        <taxon>Bacillota</taxon>
        <taxon>Bacilli</taxon>
        <taxon>Bacillales</taxon>
        <taxon>Paenibacillaceae</taxon>
        <taxon>Paenibacillus</taxon>
    </lineage>
</organism>
<feature type="transmembrane region" description="Helical" evidence="1">
    <location>
        <begin position="151"/>
        <end position="171"/>
    </location>
</feature>
<dbReference type="RefSeq" id="WP_014651970.1">
    <property type="nucleotide sequence ID" value="NC_017672.3"/>
</dbReference>
<accession>I0BNG8</accession>
<keyword evidence="1" id="KW-0472">Membrane</keyword>
<dbReference type="Proteomes" id="UP000007392">
    <property type="component" value="Chromosome"/>
</dbReference>
<dbReference type="PATRIC" id="fig|997761.3.peg.4976"/>
<feature type="transmembrane region" description="Helical" evidence="1">
    <location>
        <begin position="121"/>
        <end position="139"/>
    </location>
</feature>
<feature type="transmembrane region" description="Helical" evidence="1">
    <location>
        <begin position="31"/>
        <end position="51"/>
    </location>
</feature>
<proteinExistence type="predicted"/>
<evidence type="ECO:0000256" key="1">
    <source>
        <dbReference type="SAM" id="Phobius"/>
    </source>
</evidence>
<dbReference type="KEGG" id="pmw:B2K_25055"/>